<dbReference type="GeneID" id="64657558"/>
<evidence type="ECO:0000313" key="1">
    <source>
        <dbReference type="EMBL" id="KAG1879020.1"/>
    </source>
</evidence>
<evidence type="ECO:0000313" key="2">
    <source>
        <dbReference type="EMBL" id="KAG1891542.1"/>
    </source>
</evidence>
<dbReference type="AlphaFoldDB" id="A0AAD4DR93"/>
<evidence type="ECO:0000313" key="3">
    <source>
        <dbReference type="Proteomes" id="UP001195769"/>
    </source>
</evidence>
<gene>
    <name evidence="2" type="ORF">F5891DRAFT_1070133</name>
    <name evidence="1" type="ORF">F5891DRAFT_1097271</name>
</gene>
<dbReference type="EMBL" id="JABBWK010000130">
    <property type="protein sequence ID" value="KAG1891542.1"/>
    <property type="molecule type" value="Genomic_DNA"/>
</dbReference>
<dbReference type="Proteomes" id="UP001195769">
    <property type="component" value="Unassembled WGS sequence"/>
</dbReference>
<dbReference type="RefSeq" id="XP_041218018.1">
    <property type="nucleotide sequence ID" value="XM_041363260.1"/>
</dbReference>
<name>A0AAD4DR93_9AGAM</name>
<comment type="caution">
    <text evidence="2">The sequence shown here is derived from an EMBL/GenBank/DDBJ whole genome shotgun (WGS) entry which is preliminary data.</text>
</comment>
<accession>A0AAD4DR93</accession>
<dbReference type="EMBL" id="JABBWK010000716">
    <property type="protein sequence ID" value="KAG1879020.1"/>
    <property type="molecule type" value="Genomic_DNA"/>
</dbReference>
<keyword evidence="3" id="KW-1185">Reference proteome</keyword>
<sequence>MLVICRASNIALAITIRRGLARHSLCFSLCFLPRHGFDFHVFFFLRVDVAVEVIIISFSGVHHQPIFVVVVNE</sequence>
<reference evidence="2" key="1">
    <citation type="journal article" date="2020" name="New Phytol.">
        <title>Comparative genomics reveals dynamic genome evolution in host specialist ectomycorrhizal fungi.</title>
        <authorList>
            <person name="Lofgren L.A."/>
            <person name="Nguyen N.H."/>
            <person name="Vilgalys R."/>
            <person name="Ruytinx J."/>
            <person name="Liao H.L."/>
            <person name="Branco S."/>
            <person name="Kuo A."/>
            <person name="LaButti K."/>
            <person name="Lipzen A."/>
            <person name="Andreopoulos W."/>
            <person name="Pangilinan J."/>
            <person name="Riley R."/>
            <person name="Hundley H."/>
            <person name="Na H."/>
            <person name="Barry K."/>
            <person name="Grigoriev I.V."/>
            <person name="Stajich J.E."/>
            <person name="Kennedy P.G."/>
        </authorList>
    </citation>
    <scope>NUCLEOTIDE SEQUENCE</scope>
    <source>
        <strain evidence="2">FC203</strain>
    </source>
</reference>
<organism evidence="2 3">
    <name type="scientific">Suillus fuscotomentosus</name>
    <dbReference type="NCBI Taxonomy" id="1912939"/>
    <lineage>
        <taxon>Eukaryota</taxon>
        <taxon>Fungi</taxon>
        <taxon>Dikarya</taxon>
        <taxon>Basidiomycota</taxon>
        <taxon>Agaricomycotina</taxon>
        <taxon>Agaricomycetes</taxon>
        <taxon>Agaricomycetidae</taxon>
        <taxon>Boletales</taxon>
        <taxon>Suillineae</taxon>
        <taxon>Suillaceae</taxon>
        <taxon>Suillus</taxon>
    </lineage>
</organism>
<proteinExistence type="predicted"/>
<protein>
    <submittedName>
        <fullName evidence="2">Uncharacterized protein</fullName>
    </submittedName>
</protein>